<evidence type="ECO:0000313" key="13">
    <source>
        <dbReference type="EMBL" id="QGG41698.1"/>
    </source>
</evidence>
<keyword evidence="14" id="KW-1185">Reference proteome</keyword>
<feature type="binding site" evidence="11">
    <location>
        <begin position="60"/>
        <end position="65"/>
    </location>
    <ligand>
        <name>ATP</name>
        <dbReference type="ChEBI" id="CHEBI:30616"/>
    </ligand>
</feature>
<dbReference type="PANTHER" id="PTHR21087">
    <property type="entry name" value="SHIKIMATE KINASE"/>
    <property type="match status" value="1"/>
</dbReference>
<feature type="binding site" evidence="11">
    <location>
        <position position="183"/>
    </location>
    <ligand>
        <name>substrate</name>
    </ligand>
</feature>
<dbReference type="PROSITE" id="PS01128">
    <property type="entry name" value="SHIKIMATE_KINASE"/>
    <property type="match status" value="1"/>
</dbReference>
<keyword evidence="4 11" id="KW-0028">Amino-acid biosynthesis</keyword>
<keyword evidence="11" id="KW-0460">Magnesium</keyword>
<feature type="binding site" evidence="11">
    <location>
        <position position="64"/>
    </location>
    <ligand>
        <name>Mg(2+)</name>
        <dbReference type="ChEBI" id="CHEBI:18420"/>
    </ligand>
</feature>
<dbReference type="GO" id="GO:0005829">
    <property type="term" value="C:cytosol"/>
    <property type="evidence" value="ECO:0007669"/>
    <property type="project" value="TreeGrafter"/>
</dbReference>
<dbReference type="GO" id="GO:0009073">
    <property type="term" value="P:aromatic amino acid family biosynthetic process"/>
    <property type="evidence" value="ECO:0007669"/>
    <property type="project" value="UniProtKB-KW"/>
</dbReference>
<dbReference type="EC" id="2.7.1.71" evidence="3 11"/>
<dbReference type="Pfam" id="PF01202">
    <property type="entry name" value="SKI"/>
    <property type="match status" value="1"/>
</dbReference>
<dbReference type="GO" id="GO:0000287">
    <property type="term" value="F:magnesium ion binding"/>
    <property type="evidence" value="ECO:0007669"/>
    <property type="project" value="UniProtKB-UniRule"/>
</dbReference>
<evidence type="ECO:0000256" key="3">
    <source>
        <dbReference type="ARBA" id="ARBA00012154"/>
    </source>
</evidence>
<dbReference type="KEGG" id="aef:GEV26_10185"/>
<gene>
    <name evidence="11" type="primary">aroK</name>
    <name evidence="13" type="ORF">GEV26_10185</name>
</gene>
<dbReference type="InterPro" id="IPR000623">
    <property type="entry name" value="Shikimate_kinase/TSH1"/>
</dbReference>
<feature type="binding site" evidence="11">
    <location>
        <position position="106"/>
    </location>
    <ligand>
        <name>substrate</name>
    </ligand>
</feature>
<comment type="cofactor">
    <cofactor evidence="11">
        <name>Mg(2+)</name>
        <dbReference type="ChEBI" id="CHEBI:18420"/>
    </cofactor>
    <text evidence="11">Binds 1 Mg(2+) ion per subunit.</text>
</comment>
<dbReference type="CDD" id="cd00464">
    <property type="entry name" value="SK"/>
    <property type="match status" value="1"/>
</dbReference>
<dbReference type="InterPro" id="IPR023000">
    <property type="entry name" value="Shikimate_kinase_CS"/>
</dbReference>
<evidence type="ECO:0000256" key="10">
    <source>
        <dbReference type="ARBA" id="ARBA00048567"/>
    </source>
</evidence>
<dbReference type="HAMAP" id="MF_00109">
    <property type="entry name" value="Shikimate_kinase"/>
    <property type="match status" value="1"/>
</dbReference>
<dbReference type="AlphaFoldDB" id="A0A5Q2MGC3"/>
<dbReference type="EMBL" id="CP045737">
    <property type="protein sequence ID" value="QGG41698.1"/>
    <property type="molecule type" value="Genomic_DNA"/>
</dbReference>
<evidence type="ECO:0000313" key="14">
    <source>
        <dbReference type="Proteomes" id="UP000392064"/>
    </source>
</evidence>
<proteinExistence type="inferred from homology"/>
<keyword evidence="9 11" id="KW-0057">Aromatic amino acid biosynthesis</keyword>
<dbReference type="Proteomes" id="UP000392064">
    <property type="component" value="Chromosome"/>
</dbReference>
<organism evidence="13 14">
    <name type="scientific">Aeromicrobium yanjiei</name>
    <dbReference type="NCBI Taxonomy" id="2662028"/>
    <lineage>
        <taxon>Bacteria</taxon>
        <taxon>Bacillati</taxon>
        <taxon>Actinomycetota</taxon>
        <taxon>Actinomycetes</taxon>
        <taxon>Propionibacteriales</taxon>
        <taxon>Nocardioidaceae</taxon>
        <taxon>Aeromicrobium</taxon>
    </lineage>
</organism>
<dbReference type="PANTHER" id="PTHR21087:SF16">
    <property type="entry name" value="SHIKIMATE KINASE 1, CHLOROPLASTIC"/>
    <property type="match status" value="1"/>
</dbReference>
<feature type="binding site" evidence="11">
    <location>
        <position position="82"/>
    </location>
    <ligand>
        <name>substrate</name>
    </ligand>
</feature>
<feature type="binding site" evidence="11">
    <location>
        <position position="128"/>
    </location>
    <ligand>
        <name>substrate</name>
    </ligand>
</feature>
<comment type="subcellular location">
    <subcellularLocation>
        <location evidence="11">Cytoplasm</location>
    </subcellularLocation>
</comment>
<evidence type="ECO:0000256" key="9">
    <source>
        <dbReference type="ARBA" id="ARBA00023141"/>
    </source>
</evidence>
<feature type="compositionally biased region" description="Basic residues" evidence="12">
    <location>
        <begin position="1"/>
        <end position="26"/>
    </location>
</feature>
<dbReference type="Gene3D" id="3.40.50.300">
    <property type="entry name" value="P-loop containing nucleotide triphosphate hydrolases"/>
    <property type="match status" value="1"/>
</dbReference>
<keyword evidence="7 11" id="KW-0418">Kinase</keyword>
<comment type="caution">
    <text evidence="11">Lacks conserved residue(s) required for the propagation of feature annotation.</text>
</comment>
<name>A0A5Q2MGC3_9ACTN</name>
<keyword evidence="11" id="KW-0963">Cytoplasm</keyword>
<evidence type="ECO:0000256" key="4">
    <source>
        <dbReference type="ARBA" id="ARBA00022605"/>
    </source>
</evidence>
<dbReference type="GO" id="GO:0008652">
    <property type="term" value="P:amino acid biosynthetic process"/>
    <property type="evidence" value="ECO:0007669"/>
    <property type="project" value="UniProtKB-KW"/>
</dbReference>
<evidence type="ECO:0000256" key="6">
    <source>
        <dbReference type="ARBA" id="ARBA00022741"/>
    </source>
</evidence>
<evidence type="ECO:0000256" key="11">
    <source>
        <dbReference type="HAMAP-Rule" id="MF_00109"/>
    </source>
</evidence>
<dbReference type="InterPro" id="IPR031322">
    <property type="entry name" value="Shikimate/glucono_kinase"/>
</dbReference>
<keyword evidence="5 11" id="KW-0808">Transferase</keyword>
<keyword evidence="6 11" id="KW-0547">Nucleotide-binding</keyword>
<evidence type="ECO:0000256" key="2">
    <source>
        <dbReference type="ARBA" id="ARBA00006997"/>
    </source>
</evidence>
<comment type="subunit">
    <text evidence="11">Monomer.</text>
</comment>
<comment type="pathway">
    <text evidence="1 11">Metabolic intermediate biosynthesis; chorismate biosynthesis; chorismate from D-erythrose 4-phosphate and phosphoenolpyruvate: step 5/7.</text>
</comment>
<sequence>MRGPRGRHRRRGDGRARRRRRRRREVRRGLGGGDPAQRRGLPRQPEAPLSPLVVLVGPPGAGKSTVAEALASRLGVGFRDTDADVEARAGVPVSEIFIDQGEAHFRTLEEEAVAAALAEHDGVLALGGGAVLSDATRALLAGHRVVFLDVGLAAGVSRVGMNGNRPLLLGNVRSQMKALMDRRRPLYDEVARFTIVTDDLDPTQVVDQVVRLVEEDR</sequence>
<evidence type="ECO:0000256" key="5">
    <source>
        <dbReference type="ARBA" id="ARBA00022679"/>
    </source>
</evidence>
<dbReference type="GO" id="GO:0004765">
    <property type="term" value="F:shikimate kinase activity"/>
    <property type="evidence" value="ECO:0007669"/>
    <property type="project" value="UniProtKB-UniRule"/>
</dbReference>
<comment type="similarity">
    <text evidence="2 11">Belongs to the shikimate kinase family.</text>
</comment>
<dbReference type="GO" id="GO:0005524">
    <property type="term" value="F:ATP binding"/>
    <property type="evidence" value="ECO:0007669"/>
    <property type="project" value="UniProtKB-UniRule"/>
</dbReference>
<dbReference type="InterPro" id="IPR027417">
    <property type="entry name" value="P-loop_NTPase"/>
</dbReference>
<protein>
    <recommendedName>
        <fullName evidence="3 11">Shikimate kinase</fullName>
        <shortName evidence="11">SK</shortName>
        <ecNumber evidence="3 11">2.7.1.71</ecNumber>
    </recommendedName>
</protein>
<comment type="function">
    <text evidence="11">Catalyzes the specific phosphorylation of the 3-hydroxyl group of shikimic acid using ATP as a cosubstrate.</text>
</comment>
<evidence type="ECO:0000256" key="1">
    <source>
        <dbReference type="ARBA" id="ARBA00004842"/>
    </source>
</evidence>
<accession>A0A5Q2MGC3</accession>
<keyword evidence="11" id="KW-0479">Metal-binding</keyword>
<feature type="region of interest" description="Disordered" evidence="12">
    <location>
        <begin position="1"/>
        <end position="52"/>
    </location>
</feature>
<keyword evidence="8 11" id="KW-0067">ATP-binding</keyword>
<evidence type="ECO:0000256" key="8">
    <source>
        <dbReference type="ARBA" id="ARBA00022840"/>
    </source>
</evidence>
<dbReference type="PRINTS" id="PR01100">
    <property type="entry name" value="SHIKIMTKNASE"/>
</dbReference>
<dbReference type="GO" id="GO:0009423">
    <property type="term" value="P:chorismate biosynthetic process"/>
    <property type="evidence" value="ECO:0007669"/>
    <property type="project" value="UniProtKB-UniRule"/>
</dbReference>
<feature type="binding site" evidence="11">
    <location>
        <position position="165"/>
    </location>
    <ligand>
        <name>ATP</name>
        <dbReference type="ChEBI" id="CHEBI:30616"/>
    </ligand>
</feature>
<comment type="catalytic activity">
    <reaction evidence="10 11">
        <text>shikimate + ATP = 3-phosphoshikimate + ADP + H(+)</text>
        <dbReference type="Rhea" id="RHEA:13121"/>
        <dbReference type="ChEBI" id="CHEBI:15378"/>
        <dbReference type="ChEBI" id="CHEBI:30616"/>
        <dbReference type="ChEBI" id="CHEBI:36208"/>
        <dbReference type="ChEBI" id="CHEBI:145989"/>
        <dbReference type="ChEBI" id="CHEBI:456216"/>
        <dbReference type="EC" id="2.7.1.71"/>
    </reaction>
</comment>
<evidence type="ECO:0000256" key="12">
    <source>
        <dbReference type="SAM" id="MobiDB-lite"/>
    </source>
</evidence>
<evidence type="ECO:0000256" key="7">
    <source>
        <dbReference type="ARBA" id="ARBA00022777"/>
    </source>
</evidence>
<reference evidence="13 14" key="1">
    <citation type="submission" date="2019-11" db="EMBL/GenBank/DDBJ databases">
        <authorList>
            <person name="Li J."/>
        </authorList>
    </citation>
    <scope>NUCLEOTIDE SEQUENCE [LARGE SCALE GENOMIC DNA]</scope>
    <source>
        <strain evidence="13 14">MF47</strain>
    </source>
</reference>
<dbReference type="SUPFAM" id="SSF52540">
    <property type="entry name" value="P-loop containing nucleoside triphosphate hydrolases"/>
    <property type="match status" value="1"/>
</dbReference>
<dbReference type="UniPathway" id="UPA00053">
    <property type="reaction ID" value="UER00088"/>
</dbReference>